<dbReference type="GO" id="GO:0005634">
    <property type="term" value="C:nucleus"/>
    <property type="evidence" value="ECO:0007669"/>
    <property type="project" value="InterPro"/>
</dbReference>
<dbReference type="EMBL" id="CAVLEF010000218">
    <property type="protein sequence ID" value="CAK1553367.1"/>
    <property type="molecule type" value="Genomic_DNA"/>
</dbReference>
<comment type="caution">
    <text evidence="1">The sequence shown here is derived from an EMBL/GenBank/DDBJ whole genome shotgun (WGS) entry which is preliminary data.</text>
</comment>
<accession>A0AAV1JVN8</accession>
<dbReference type="GO" id="GO:0006384">
    <property type="term" value="P:transcription initiation at RNA polymerase III promoter"/>
    <property type="evidence" value="ECO:0007669"/>
    <property type="project" value="InterPro"/>
</dbReference>
<sequence length="145" mass="16755">MSKIYWKCVEEGQLLAEEKWIIQALNLIKKERNCLQIEKLQLESLKMQQSQRQEKLKIKTDIIPSTSIIELMKSNKKSNSGDLIMYEEMDAITSACNDEELHLAATTPVFGDMSEAENIETEEEEEEMDVMIDINMLMDSECDKS</sequence>
<reference evidence="1 2" key="1">
    <citation type="submission" date="2023-11" db="EMBL/GenBank/DDBJ databases">
        <authorList>
            <person name="Okamura Y."/>
        </authorList>
    </citation>
    <scope>NUCLEOTIDE SEQUENCE [LARGE SCALE GENOMIC DNA]</scope>
</reference>
<evidence type="ECO:0000313" key="1">
    <source>
        <dbReference type="EMBL" id="CAK1553367.1"/>
    </source>
</evidence>
<dbReference type="Proteomes" id="UP001497472">
    <property type="component" value="Unassembled WGS sequence"/>
</dbReference>
<organism evidence="1 2">
    <name type="scientific">Leptosia nina</name>
    <dbReference type="NCBI Taxonomy" id="320188"/>
    <lineage>
        <taxon>Eukaryota</taxon>
        <taxon>Metazoa</taxon>
        <taxon>Ecdysozoa</taxon>
        <taxon>Arthropoda</taxon>
        <taxon>Hexapoda</taxon>
        <taxon>Insecta</taxon>
        <taxon>Pterygota</taxon>
        <taxon>Neoptera</taxon>
        <taxon>Endopterygota</taxon>
        <taxon>Lepidoptera</taxon>
        <taxon>Glossata</taxon>
        <taxon>Ditrysia</taxon>
        <taxon>Papilionoidea</taxon>
        <taxon>Pieridae</taxon>
        <taxon>Pierinae</taxon>
        <taxon>Leptosia</taxon>
    </lineage>
</organism>
<dbReference type="InterPro" id="IPR029138">
    <property type="entry name" value="SNAPC5"/>
</dbReference>
<dbReference type="AlphaFoldDB" id="A0AAV1JVN8"/>
<proteinExistence type="predicted"/>
<evidence type="ECO:0000313" key="2">
    <source>
        <dbReference type="Proteomes" id="UP001497472"/>
    </source>
</evidence>
<gene>
    <name evidence="1" type="ORF">LNINA_LOCUS12371</name>
</gene>
<name>A0AAV1JVN8_9NEOP</name>
<dbReference type="Pfam" id="PF15497">
    <property type="entry name" value="SNAPC5"/>
    <property type="match status" value="1"/>
</dbReference>
<protein>
    <submittedName>
        <fullName evidence="1">Uncharacterized protein</fullName>
    </submittedName>
</protein>
<dbReference type="GO" id="GO:0006366">
    <property type="term" value="P:transcription by RNA polymerase II"/>
    <property type="evidence" value="ECO:0007669"/>
    <property type="project" value="InterPro"/>
</dbReference>
<keyword evidence="2" id="KW-1185">Reference proteome</keyword>